<reference evidence="2" key="1">
    <citation type="submission" date="2013-03" db="EMBL/GenBank/DDBJ databases">
        <title>The Genome Sequence of Anopheles minimus MINIMUS1.</title>
        <authorList>
            <consortium name="The Broad Institute Genomics Platform"/>
            <person name="Neafsey D.E."/>
            <person name="Walton C."/>
            <person name="Walker B."/>
            <person name="Young S.K."/>
            <person name="Zeng Q."/>
            <person name="Gargeya S."/>
            <person name="Fitzgerald M."/>
            <person name="Haas B."/>
            <person name="Abouelleil A."/>
            <person name="Allen A.W."/>
            <person name="Alvarado L."/>
            <person name="Arachchi H.M."/>
            <person name="Berlin A.M."/>
            <person name="Chapman S.B."/>
            <person name="Gainer-Dewar J."/>
            <person name="Goldberg J."/>
            <person name="Griggs A."/>
            <person name="Gujja S."/>
            <person name="Hansen M."/>
            <person name="Howarth C."/>
            <person name="Imamovic A."/>
            <person name="Ireland A."/>
            <person name="Larimer J."/>
            <person name="McCowan C."/>
            <person name="Murphy C."/>
            <person name="Pearson M."/>
            <person name="Poon T.W."/>
            <person name="Priest M."/>
            <person name="Roberts A."/>
            <person name="Saif S."/>
            <person name="Shea T."/>
            <person name="Sisk P."/>
            <person name="Sykes S."/>
            <person name="Wortman J."/>
            <person name="Nusbaum C."/>
            <person name="Birren B."/>
        </authorList>
    </citation>
    <scope>NUCLEOTIDE SEQUENCE [LARGE SCALE GENOMIC DNA]</scope>
    <source>
        <strain evidence="2">MINIMUS1</strain>
    </source>
</reference>
<dbReference type="EnsemblMetazoa" id="AMIN000781-RA">
    <property type="protein sequence ID" value="AMIN000781-PA"/>
    <property type="gene ID" value="AMIN000781"/>
</dbReference>
<sequence length="85" mass="9746">MDDETYAKAYFKQIPGVKFYKAYARGNVPKSGKKPTVFVTIKNINSDLCKKEYFKNQILPFVRSHDGSLKFWPDVATRIAPNSAR</sequence>
<evidence type="ECO:0000313" key="1">
    <source>
        <dbReference type="EnsemblMetazoa" id="AMIN000781-PA"/>
    </source>
</evidence>
<accession>A0A182VRU0</accession>
<name>A0A182VRU0_9DIPT</name>
<dbReference type="AlphaFoldDB" id="A0A182VRU0"/>
<dbReference type="VEuPathDB" id="VectorBase:AMIN000781"/>
<organism evidence="1 2">
    <name type="scientific">Anopheles minimus</name>
    <dbReference type="NCBI Taxonomy" id="112268"/>
    <lineage>
        <taxon>Eukaryota</taxon>
        <taxon>Metazoa</taxon>
        <taxon>Ecdysozoa</taxon>
        <taxon>Arthropoda</taxon>
        <taxon>Hexapoda</taxon>
        <taxon>Insecta</taxon>
        <taxon>Pterygota</taxon>
        <taxon>Neoptera</taxon>
        <taxon>Endopterygota</taxon>
        <taxon>Diptera</taxon>
        <taxon>Nematocera</taxon>
        <taxon>Culicoidea</taxon>
        <taxon>Culicidae</taxon>
        <taxon>Anophelinae</taxon>
        <taxon>Anopheles</taxon>
    </lineage>
</organism>
<dbReference type="Proteomes" id="UP000075920">
    <property type="component" value="Unassembled WGS sequence"/>
</dbReference>
<proteinExistence type="predicted"/>
<reference evidence="1" key="2">
    <citation type="submission" date="2020-05" db="UniProtKB">
        <authorList>
            <consortium name="EnsemblMetazoa"/>
        </authorList>
    </citation>
    <scope>IDENTIFICATION</scope>
    <source>
        <strain evidence="1">MINIMUS1</strain>
    </source>
</reference>
<keyword evidence="2" id="KW-1185">Reference proteome</keyword>
<protein>
    <submittedName>
        <fullName evidence="1">Uncharacterized protein</fullName>
    </submittedName>
</protein>
<evidence type="ECO:0000313" key="2">
    <source>
        <dbReference type="Proteomes" id="UP000075920"/>
    </source>
</evidence>